<proteinExistence type="predicted"/>
<dbReference type="SUPFAM" id="SSF55681">
    <property type="entry name" value="Class II aaRS and biotin synthetases"/>
    <property type="match status" value="1"/>
</dbReference>
<dbReference type="Proteomes" id="UP000187735">
    <property type="component" value="Chromosome"/>
</dbReference>
<name>A0A1P8WCT1_9PLAN</name>
<evidence type="ECO:0000259" key="1">
    <source>
        <dbReference type="PROSITE" id="PS51733"/>
    </source>
</evidence>
<dbReference type="KEGG" id="fmr:Fuma_01453"/>
<dbReference type="InterPro" id="IPR050664">
    <property type="entry name" value="Octanoyltrans_LipM/LipL"/>
</dbReference>
<dbReference type="InterPro" id="IPR045864">
    <property type="entry name" value="aa-tRNA-synth_II/BPL/LPL"/>
</dbReference>
<evidence type="ECO:0000313" key="2">
    <source>
        <dbReference type="EMBL" id="APZ91857.1"/>
    </source>
</evidence>
<dbReference type="PANTHER" id="PTHR43679">
    <property type="entry name" value="OCTANOYLTRANSFERASE LIPM-RELATED"/>
    <property type="match status" value="1"/>
</dbReference>
<dbReference type="PANTHER" id="PTHR43679:SF2">
    <property type="entry name" value="OCTANOYL-[GCVH]:PROTEIN N-OCTANOYLTRANSFERASE"/>
    <property type="match status" value="1"/>
</dbReference>
<dbReference type="STRING" id="1891926.Fuma_01453"/>
<reference evidence="2 3" key="1">
    <citation type="journal article" date="2016" name="Front. Microbiol.">
        <title>Fuerstia marisgermanicae gen. nov., sp. nov., an Unusual Member of the Phylum Planctomycetes from the German Wadden Sea.</title>
        <authorList>
            <person name="Kohn T."/>
            <person name="Heuer A."/>
            <person name="Jogler M."/>
            <person name="Vollmers J."/>
            <person name="Boedeker C."/>
            <person name="Bunk B."/>
            <person name="Rast P."/>
            <person name="Borchert D."/>
            <person name="Glockner I."/>
            <person name="Freese H.M."/>
            <person name="Klenk H.P."/>
            <person name="Overmann J."/>
            <person name="Kaster A.K."/>
            <person name="Rohde M."/>
            <person name="Wiegand S."/>
            <person name="Jogler C."/>
        </authorList>
    </citation>
    <scope>NUCLEOTIDE SEQUENCE [LARGE SCALE GENOMIC DNA]</scope>
    <source>
        <strain evidence="2 3">NH11</strain>
    </source>
</reference>
<protein>
    <submittedName>
        <fullName evidence="2">Octanoyltransferase LipM</fullName>
        <ecNumber evidence="2">2.3.1.181</ecNumber>
    </submittedName>
</protein>
<dbReference type="AlphaFoldDB" id="A0A1P8WCT1"/>
<dbReference type="PROSITE" id="PS51733">
    <property type="entry name" value="BPL_LPL_CATALYTIC"/>
    <property type="match status" value="1"/>
</dbReference>
<keyword evidence="2" id="KW-0012">Acyltransferase</keyword>
<sequence>MQLDGEMLQQVVDDESTSIVRIYRWDQPTVSLGYFQKHDEHTDPRLQQCDRVHRVTGGGAILHDDELTYSCAVPAVHPIRSHPTELYCDVHSAIVSVLHTCGATCAMRKDTAPSAVDPNADEPFLCFLRADPRDVVLQGHKILGSAQRRRKGAILQHGSILLRHSTLTPEIPGIIDLCPDFDVVQFTELLPKAVARAVANDIC</sequence>
<accession>A0A1P8WCT1</accession>
<organism evidence="2 3">
    <name type="scientific">Fuerstiella marisgermanici</name>
    <dbReference type="NCBI Taxonomy" id="1891926"/>
    <lineage>
        <taxon>Bacteria</taxon>
        <taxon>Pseudomonadati</taxon>
        <taxon>Planctomycetota</taxon>
        <taxon>Planctomycetia</taxon>
        <taxon>Planctomycetales</taxon>
        <taxon>Planctomycetaceae</taxon>
        <taxon>Fuerstiella</taxon>
    </lineage>
</organism>
<dbReference type="EMBL" id="CP017641">
    <property type="protein sequence ID" value="APZ91857.1"/>
    <property type="molecule type" value="Genomic_DNA"/>
</dbReference>
<keyword evidence="3" id="KW-1185">Reference proteome</keyword>
<keyword evidence="2" id="KW-0808">Transferase</keyword>
<gene>
    <name evidence="2" type="primary">lipM</name>
    <name evidence="2" type="ORF">Fuma_01453</name>
</gene>
<dbReference type="Pfam" id="PF21948">
    <property type="entry name" value="LplA-B_cat"/>
    <property type="match status" value="1"/>
</dbReference>
<evidence type="ECO:0000313" key="3">
    <source>
        <dbReference type="Proteomes" id="UP000187735"/>
    </source>
</evidence>
<dbReference type="GO" id="GO:0033819">
    <property type="term" value="F:lipoyl(octanoyl) transferase activity"/>
    <property type="evidence" value="ECO:0007669"/>
    <property type="project" value="UniProtKB-EC"/>
</dbReference>
<dbReference type="EC" id="2.3.1.181" evidence="2"/>
<feature type="domain" description="BPL/LPL catalytic" evidence="1">
    <location>
        <begin position="14"/>
        <end position="203"/>
    </location>
</feature>
<dbReference type="InterPro" id="IPR004143">
    <property type="entry name" value="BPL_LPL_catalytic"/>
</dbReference>
<dbReference type="Gene3D" id="3.30.930.10">
    <property type="entry name" value="Bira Bifunctional Protein, Domain 2"/>
    <property type="match status" value="1"/>
</dbReference>